<evidence type="ECO:0000313" key="2">
    <source>
        <dbReference type="Proteomes" id="UP001055811"/>
    </source>
</evidence>
<gene>
    <name evidence="1" type="ORF">L2E82_45814</name>
</gene>
<sequence length="447" mass="51775">MGNSQDPNGKSIKDAQKQVLERGDLKKEKLGKDLVFGENTQGLKTVRNRVWVPKAGGIQKLILEESHKSKYSIHPGSTKTYRDLKEQYWWPGIKKRIVNYIFKCATCAQVKAKHQAPYGNTQPLQIPAGKWEDITMDFIFGLPRTRRGHNGIWVIVDRLTKSAMFWTINENTQLETLAQIYKDEIDGQSERTIQTVEDMLRSCALDFGGNWDEHLPLVEFSYNNSYHSSIGMPPFEALYGRKCRTSLCWLEAGETKMTEPKILRITNEKIKVIQANMKAAQDKQKSYADLKKRPYDLKEGELVMLKVSPWKGVVRFGKRGKLSPRYIGPFKILKRIGEQAFKLELPRELSAIHYTFHVCYLKKYFGKSELVIPLKDLTLEAPNKLIEEPEAMLEVRTKKLRNKEIDLILVKWKHVSGSDLTWETLEEMKKRYPNFTNYEKIPRTESS</sequence>
<reference evidence="1 2" key="2">
    <citation type="journal article" date="2022" name="Mol. Ecol. Resour.">
        <title>The genomes of chicory, endive, great burdock and yacon provide insights into Asteraceae paleo-polyploidization history and plant inulin production.</title>
        <authorList>
            <person name="Fan W."/>
            <person name="Wang S."/>
            <person name="Wang H."/>
            <person name="Wang A."/>
            <person name="Jiang F."/>
            <person name="Liu H."/>
            <person name="Zhao H."/>
            <person name="Xu D."/>
            <person name="Zhang Y."/>
        </authorList>
    </citation>
    <scope>NUCLEOTIDE SEQUENCE [LARGE SCALE GENOMIC DNA]</scope>
    <source>
        <strain evidence="2">cv. Punajuju</strain>
        <tissue evidence="1">Leaves</tissue>
    </source>
</reference>
<reference evidence="2" key="1">
    <citation type="journal article" date="2022" name="Mol. Ecol. Resour.">
        <title>The genomes of chicory, endive, great burdock and yacon provide insights into Asteraceae palaeo-polyploidization history and plant inulin production.</title>
        <authorList>
            <person name="Fan W."/>
            <person name="Wang S."/>
            <person name="Wang H."/>
            <person name="Wang A."/>
            <person name="Jiang F."/>
            <person name="Liu H."/>
            <person name="Zhao H."/>
            <person name="Xu D."/>
            <person name="Zhang Y."/>
        </authorList>
    </citation>
    <scope>NUCLEOTIDE SEQUENCE [LARGE SCALE GENOMIC DNA]</scope>
    <source>
        <strain evidence="2">cv. Punajuju</strain>
    </source>
</reference>
<dbReference type="EMBL" id="CM042016">
    <property type="protein sequence ID" value="KAI3701167.1"/>
    <property type="molecule type" value="Genomic_DNA"/>
</dbReference>
<keyword evidence="2" id="KW-1185">Reference proteome</keyword>
<dbReference type="Proteomes" id="UP001055811">
    <property type="component" value="Linkage Group LG08"/>
</dbReference>
<comment type="caution">
    <text evidence="1">The sequence shown here is derived from an EMBL/GenBank/DDBJ whole genome shotgun (WGS) entry which is preliminary data.</text>
</comment>
<evidence type="ECO:0000313" key="1">
    <source>
        <dbReference type="EMBL" id="KAI3701167.1"/>
    </source>
</evidence>
<organism evidence="1 2">
    <name type="scientific">Cichorium intybus</name>
    <name type="common">Chicory</name>
    <dbReference type="NCBI Taxonomy" id="13427"/>
    <lineage>
        <taxon>Eukaryota</taxon>
        <taxon>Viridiplantae</taxon>
        <taxon>Streptophyta</taxon>
        <taxon>Embryophyta</taxon>
        <taxon>Tracheophyta</taxon>
        <taxon>Spermatophyta</taxon>
        <taxon>Magnoliopsida</taxon>
        <taxon>eudicotyledons</taxon>
        <taxon>Gunneridae</taxon>
        <taxon>Pentapetalae</taxon>
        <taxon>asterids</taxon>
        <taxon>campanulids</taxon>
        <taxon>Asterales</taxon>
        <taxon>Asteraceae</taxon>
        <taxon>Cichorioideae</taxon>
        <taxon>Cichorieae</taxon>
        <taxon>Cichoriinae</taxon>
        <taxon>Cichorium</taxon>
    </lineage>
</organism>
<accession>A0ACB8ZT22</accession>
<name>A0ACB8ZT22_CICIN</name>
<proteinExistence type="predicted"/>
<protein>
    <submittedName>
        <fullName evidence="1">Uncharacterized protein</fullName>
    </submittedName>
</protein>